<dbReference type="PANTHER" id="PTHR35010">
    <property type="entry name" value="BLL4672 PROTEIN-RELATED"/>
    <property type="match status" value="1"/>
</dbReference>
<dbReference type="SUPFAM" id="SSF47413">
    <property type="entry name" value="lambda repressor-like DNA-binding domains"/>
    <property type="match status" value="1"/>
</dbReference>
<dbReference type="Proteomes" id="UP001296967">
    <property type="component" value="Unassembled WGS sequence"/>
</dbReference>
<dbReference type="GO" id="GO:0003677">
    <property type="term" value="F:DNA binding"/>
    <property type="evidence" value="ECO:0007669"/>
    <property type="project" value="InterPro"/>
</dbReference>
<dbReference type="Gene3D" id="3.30.450.180">
    <property type="match status" value="1"/>
</dbReference>
<evidence type="ECO:0000259" key="2">
    <source>
        <dbReference type="PROSITE" id="PS50943"/>
    </source>
</evidence>
<keyword evidence="4" id="KW-1185">Reference proteome</keyword>
<gene>
    <name evidence="3" type="ORF">CCR82_09275</name>
</gene>
<feature type="compositionally biased region" description="Basic and acidic residues" evidence="1">
    <location>
        <begin position="1"/>
        <end position="22"/>
    </location>
</feature>
<evidence type="ECO:0000313" key="3">
    <source>
        <dbReference type="EMBL" id="MBK5930706.1"/>
    </source>
</evidence>
<accession>A0AAJ0XG33</accession>
<comment type="caution">
    <text evidence="3">The sequence shown here is derived from an EMBL/GenBank/DDBJ whole genome shotgun (WGS) entry which is preliminary data.</text>
</comment>
<dbReference type="AlphaFoldDB" id="A0AAJ0XG33"/>
<proteinExistence type="predicted"/>
<dbReference type="EMBL" id="NHSF01000056">
    <property type="protein sequence ID" value="MBK5930706.1"/>
    <property type="molecule type" value="Genomic_DNA"/>
</dbReference>
<name>A0AAJ0XG33_HALSE</name>
<dbReference type="Pfam" id="PF13560">
    <property type="entry name" value="HTH_31"/>
    <property type="match status" value="1"/>
</dbReference>
<evidence type="ECO:0000256" key="1">
    <source>
        <dbReference type="SAM" id="MobiDB-lite"/>
    </source>
</evidence>
<feature type="domain" description="HTH cro/C1-type" evidence="2">
    <location>
        <begin position="39"/>
        <end position="93"/>
    </location>
</feature>
<reference evidence="3" key="2">
    <citation type="journal article" date="2020" name="Microorganisms">
        <title>Osmotic Adaptation and Compatible Solute Biosynthesis of Phototrophic Bacteria as Revealed from Genome Analyses.</title>
        <authorList>
            <person name="Imhoff J.F."/>
            <person name="Rahn T."/>
            <person name="Kunzel S."/>
            <person name="Keller A."/>
            <person name="Neulinger S.C."/>
        </authorList>
    </citation>
    <scope>NUCLEOTIDE SEQUENCE</scope>
    <source>
        <strain evidence="3">DSM 4395</strain>
    </source>
</reference>
<evidence type="ECO:0000313" key="4">
    <source>
        <dbReference type="Proteomes" id="UP001296967"/>
    </source>
</evidence>
<dbReference type="InterPro" id="IPR041413">
    <property type="entry name" value="MLTR_LBD"/>
</dbReference>
<dbReference type="InterPro" id="IPR001387">
    <property type="entry name" value="Cro/C1-type_HTH"/>
</dbReference>
<dbReference type="CDD" id="cd00093">
    <property type="entry name" value="HTH_XRE"/>
    <property type="match status" value="1"/>
</dbReference>
<protein>
    <recommendedName>
        <fullName evidence="2">HTH cro/C1-type domain-containing protein</fullName>
    </recommendedName>
</protein>
<feature type="region of interest" description="Disordered" evidence="1">
    <location>
        <begin position="1"/>
        <end position="29"/>
    </location>
</feature>
<dbReference type="SMART" id="SM00530">
    <property type="entry name" value="HTH_XRE"/>
    <property type="match status" value="1"/>
</dbReference>
<organism evidence="3 4">
    <name type="scientific">Halochromatium salexigens</name>
    <name type="common">Chromatium salexigens</name>
    <dbReference type="NCBI Taxonomy" id="49447"/>
    <lineage>
        <taxon>Bacteria</taxon>
        <taxon>Pseudomonadati</taxon>
        <taxon>Pseudomonadota</taxon>
        <taxon>Gammaproteobacteria</taxon>
        <taxon>Chromatiales</taxon>
        <taxon>Chromatiaceae</taxon>
        <taxon>Halochromatium</taxon>
    </lineage>
</organism>
<dbReference type="Gene3D" id="1.10.260.40">
    <property type="entry name" value="lambda repressor-like DNA-binding domains"/>
    <property type="match status" value="1"/>
</dbReference>
<dbReference type="Pfam" id="PF17765">
    <property type="entry name" value="MLTR_LBD"/>
    <property type="match status" value="1"/>
</dbReference>
<dbReference type="PROSITE" id="PS50943">
    <property type="entry name" value="HTH_CROC1"/>
    <property type="match status" value="1"/>
</dbReference>
<dbReference type="PANTHER" id="PTHR35010:SF4">
    <property type="entry name" value="BLL5781 PROTEIN"/>
    <property type="match status" value="1"/>
</dbReference>
<reference evidence="3" key="1">
    <citation type="submission" date="2017-05" db="EMBL/GenBank/DDBJ databases">
        <authorList>
            <person name="Imhoff J.F."/>
            <person name="Rahn T."/>
            <person name="Kuenzel S."/>
            <person name="Neulinger S.C."/>
        </authorList>
    </citation>
    <scope>NUCLEOTIDE SEQUENCE</scope>
    <source>
        <strain evidence="3">DSM 4395</strain>
    </source>
</reference>
<dbReference type="InterPro" id="IPR010982">
    <property type="entry name" value="Lambda_DNA-bd_dom_sf"/>
</dbReference>
<sequence length="294" mass="32760">MGLELDARSIARSEPKHPERRSARQFHAGNQAMSVGALLKTLRRARQRSQLDIAVSAGLTQKHVSFIETGRVRPGRTTLERLAQALKLSQPDREILLAAGGYLPSTPTSPSAPESVHARTAAMTQRLLAQQEPYPAILVDRAQNLIAMNQGFARLIAHWADGDALWQRTCGDGRPNLLRASLHPKGLFPFMAEPEQLVPNYLNRVIAQGFDDPDLCRLLDAICEWPNIAPLFDSDRSPDMPIQTEERYCLDRTELRFDCLSAAIGAPSAWHRSTLFLELFYPADDTTEDVLRCA</sequence>